<dbReference type="AlphaFoldDB" id="A7F9Q9"/>
<evidence type="ECO:0000256" key="2">
    <source>
        <dbReference type="SAM" id="MobiDB-lite"/>
    </source>
</evidence>
<evidence type="ECO:0000313" key="3">
    <source>
        <dbReference type="EMBL" id="EDO00470.1"/>
    </source>
</evidence>
<dbReference type="InParanoid" id="A7F9Q9"/>
<feature type="compositionally biased region" description="Basic and acidic residues" evidence="2">
    <location>
        <begin position="29"/>
        <end position="59"/>
    </location>
</feature>
<dbReference type="Proteomes" id="UP000001312">
    <property type="component" value="Unassembled WGS sequence"/>
</dbReference>
<feature type="region of interest" description="Disordered" evidence="2">
    <location>
        <begin position="1"/>
        <end position="138"/>
    </location>
</feature>
<dbReference type="OMA" id="RTNGSDF"/>
<accession>A7F9Q9</accession>
<dbReference type="KEGG" id="ssl:SS1G_14340"/>
<dbReference type="SUPFAM" id="SSF54160">
    <property type="entry name" value="Chromo domain-like"/>
    <property type="match status" value="1"/>
</dbReference>
<evidence type="ECO:0000313" key="4">
    <source>
        <dbReference type="Proteomes" id="UP000001312"/>
    </source>
</evidence>
<keyword evidence="4" id="KW-1185">Reference proteome</keyword>
<proteinExistence type="predicted"/>
<reference evidence="4" key="1">
    <citation type="journal article" date="2011" name="PLoS Genet.">
        <title>Genomic analysis of the necrotrophic fungal pathogens Sclerotinia sclerotiorum and Botrytis cinerea.</title>
        <authorList>
            <person name="Amselem J."/>
            <person name="Cuomo C.A."/>
            <person name="van Kan J.A."/>
            <person name="Viaud M."/>
            <person name="Benito E.P."/>
            <person name="Couloux A."/>
            <person name="Coutinho P.M."/>
            <person name="de Vries R.P."/>
            <person name="Dyer P.S."/>
            <person name="Fillinger S."/>
            <person name="Fournier E."/>
            <person name="Gout L."/>
            <person name="Hahn M."/>
            <person name="Kohn L."/>
            <person name="Lapalu N."/>
            <person name="Plummer K.M."/>
            <person name="Pradier J.M."/>
            <person name="Quevillon E."/>
            <person name="Sharon A."/>
            <person name="Simon A."/>
            <person name="ten Have A."/>
            <person name="Tudzynski B."/>
            <person name="Tudzynski P."/>
            <person name="Wincker P."/>
            <person name="Andrew M."/>
            <person name="Anthouard V."/>
            <person name="Beever R.E."/>
            <person name="Beffa R."/>
            <person name="Benoit I."/>
            <person name="Bouzid O."/>
            <person name="Brault B."/>
            <person name="Chen Z."/>
            <person name="Choquer M."/>
            <person name="Collemare J."/>
            <person name="Cotton P."/>
            <person name="Danchin E.G."/>
            <person name="Da Silva C."/>
            <person name="Gautier A."/>
            <person name="Giraud C."/>
            <person name="Giraud T."/>
            <person name="Gonzalez C."/>
            <person name="Grossetete S."/>
            <person name="Guldener U."/>
            <person name="Henrissat B."/>
            <person name="Howlett B.J."/>
            <person name="Kodira C."/>
            <person name="Kretschmer M."/>
            <person name="Lappartient A."/>
            <person name="Leroch M."/>
            <person name="Levis C."/>
            <person name="Mauceli E."/>
            <person name="Neuveglise C."/>
            <person name="Oeser B."/>
            <person name="Pearson M."/>
            <person name="Poulain J."/>
            <person name="Poussereau N."/>
            <person name="Quesneville H."/>
            <person name="Rascle C."/>
            <person name="Schumacher J."/>
            <person name="Segurens B."/>
            <person name="Sexton A."/>
            <person name="Silva E."/>
            <person name="Sirven C."/>
            <person name="Soanes D.M."/>
            <person name="Talbot N.J."/>
            <person name="Templeton M."/>
            <person name="Yandava C."/>
            <person name="Yarden O."/>
            <person name="Zeng Q."/>
            <person name="Rollins J.A."/>
            <person name="Lebrun M.H."/>
            <person name="Dickman M."/>
        </authorList>
    </citation>
    <scope>NUCLEOTIDE SEQUENCE [LARGE SCALE GENOMIC DNA]</scope>
    <source>
        <strain evidence="4">ATCC 18683 / 1980 / Ss-1</strain>
    </source>
</reference>
<dbReference type="GeneID" id="5480775"/>
<dbReference type="RefSeq" id="XP_001584727.1">
    <property type="nucleotide sequence ID" value="XM_001584677.1"/>
</dbReference>
<organism evidence="3 4">
    <name type="scientific">Sclerotinia sclerotiorum (strain ATCC 18683 / 1980 / Ss-1)</name>
    <name type="common">White mold</name>
    <name type="synonym">Whetzelinia sclerotiorum</name>
    <dbReference type="NCBI Taxonomy" id="665079"/>
    <lineage>
        <taxon>Eukaryota</taxon>
        <taxon>Fungi</taxon>
        <taxon>Dikarya</taxon>
        <taxon>Ascomycota</taxon>
        <taxon>Pezizomycotina</taxon>
        <taxon>Leotiomycetes</taxon>
        <taxon>Helotiales</taxon>
        <taxon>Sclerotiniaceae</taxon>
        <taxon>Sclerotinia</taxon>
    </lineage>
</organism>
<dbReference type="Gene3D" id="2.30.30.140">
    <property type="match status" value="1"/>
</dbReference>
<gene>
    <name evidence="3" type="ORF">SS1G_14340</name>
</gene>
<name>A7F9Q9_SCLS1</name>
<protein>
    <submittedName>
        <fullName evidence="3">Uncharacterized protein</fullName>
    </submittedName>
</protein>
<dbReference type="EMBL" id="CH476652">
    <property type="protein sequence ID" value="EDO00470.1"/>
    <property type="molecule type" value="Genomic_DNA"/>
</dbReference>
<dbReference type="STRING" id="665079.A7F9Q9"/>
<dbReference type="InterPro" id="IPR016197">
    <property type="entry name" value="Chromo-like_dom_sf"/>
</dbReference>
<evidence type="ECO:0000256" key="1">
    <source>
        <dbReference type="ARBA" id="ARBA00011353"/>
    </source>
</evidence>
<sequence>MPKTSPQKPPRTLRSRVRTLADADVNIAKAEKADKAEKEEERKEKERKSNHDNQNRWDDWVPQDRVMKFNEDNKELAAQLHQEMKKLNQKPKSATSAGGKKLGGRTNGSDFGSGRGSEERHASVAAQGGGRGGPRRNRDYDLEQVSRSFYSSYSFGHFKHSNIQTSKHSDIQTFQHSDFHYPFTSCYPQSSIISTSSIQFTSFHSSGGFAMDVIPS</sequence>
<feature type="compositionally biased region" description="Basic and acidic residues" evidence="2">
    <location>
        <begin position="65"/>
        <end position="75"/>
    </location>
</feature>
<comment type="subunit">
    <text evidence="1">Component of the NuA4 histone acetyltransferase complex.</text>
</comment>